<reference evidence="3" key="1">
    <citation type="submission" date="2015-06" db="EMBL/GenBank/DDBJ databases">
        <title>Expansion of signal transduction pathways in fungi by whole-genome duplication.</title>
        <authorList>
            <consortium name="DOE Joint Genome Institute"/>
            <person name="Corrochano L.M."/>
            <person name="Kuo A."/>
            <person name="Marcet-Houben M."/>
            <person name="Polaino S."/>
            <person name="Salamov A."/>
            <person name="Villalobos J.M."/>
            <person name="Alvarez M.I."/>
            <person name="Avalos J."/>
            <person name="Benito E.P."/>
            <person name="Benoit I."/>
            <person name="Burger G."/>
            <person name="Camino L.P."/>
            <person name="Canovas D."/>
            <person name="Cerda-Olmedo E."/>
            <person name="Cheng J.-F."/>
            <person name="Dominguez A."/>
            <person name="Elias M."/>
            <person name="Eslava A.P."/>
            <person name="Glaser F."/>
            <person name="Grimwood J."/>
            <person name="Gutierrez G."/>
            <person name="Heitman J."/>
            <person name="Henrissat B."/>
            <person name="Iturriaga E.A."/>
            <person name="Lang B.F."/>
            <person name="Lavin J.L."/>
            <person name="Lee S."/>
            <person name="Li W."/>
            <person name="Lindquist E."/>
            <person name="Lopez-Garcia S."/>
            <person name="Luque E.M."/>
            <person name="Marcos A.T."/>
            <person name="Martin J."/>
            <person name="McCluskey K."/>
            <person name="Medina H.R."/>
            <person name="Miralles-Duran A."/>
            <person name="Miyazaki A."/>
            <person name="Munoz-Torres E."/>
            <person name="Oguiza J.A."/>
            <person name="Ohm R."/>
            <person name="Olmedo M."/>
            <person name="Orejas M."/>
            <person name="Ortiz-Castellanos L."/>
            <person name="Pisabarro A.G."/>
            <person name="Rodriguez-Romero J."/>
            <person name="Ruiz-Herrera J."/>
            <person name="Ruiz-Vazquez R."/>
            <person name="Sanz C."/>
            <person name="Schackwitz W."/>
            <person name="Schmutz J."/>
            <person name="Shahriari M."/>
            <person name="Shelest E."/>
            <person name="Silva-Franco F."/>
            <person name="Soanes D."/>
            <person name="Syed K."/>
            <person name="Tagua V.G."/>
            <person name="Talbot N.J."/>
            <person name="Thon M."/>
            <person name="De vries R.P."/>
            <person name="Wiebenga A."/>
            <person name="Yadav J.S."/>
            <person name="Braun E.L."/>
            <person name="Baker S."/>
            <person name="Garre V."/>
            <person name="Horwitz B."/>
            <person name="Torres-Martinez S."/>
            <person name="Idnurm A."/>
            <person name="Herrera-Estrella A."/>
            <person name="Gabaldon T."/>
            <person name="Grigoriev I.V."/>
        </authorList>
    </citation>
    <scope>NUCLEOTIDE SEQUENCE [LARGE SCALE GENOMIC DNA]</scope>
    <source>
        <strain evidence="3">NRRL 1555(-)</strain>
    </source>
</reference>
<name>A0A167LEH9_PHYB8</name>
<dbReference type="Proteomes" id="UP000077315">
    <property type="component" value="Unassembled WGS sequence"/>
</dbReference>
<gene>
    <name evidence="2" type="ORF">PHYBLDRAFT_148824</name>
</gene>
<dbReference type="GeneID" id="28993074"/>
<dbReference type="VEuPathDB" id="FungiDB:PHYBLDRAFT_148824"/>
<evidence type="ECO:0000313" key="3">
    <source>
        <dbReference type="Proteomes" id="UP000077315"/>
    </source>
</evidence>
<dbReference type="AlphaFoldDB" id="A0A167LEH9"/>
<evidence type="ECO:0000313" key="2">
    <source>
        <dbReference type="EMBL" id="OAD70278.1"/>
    </source>
</evidence>
<dbReference type="EMBL" id="KV440989">
    <property type="protein sequence ID" value="OAD70278.1"/>
    <property type="molecule type" value="Genomic_DNA"/>
</dbReference>
<feature type="transmembrane region" description="Helical" evidence="1">
    <location>
        <begin position="108"/>
        <end position="126"/>
    </location>
</feature>
<dbReference type="OrthoDB" id="2340007at2759"/>
<organism evidence="2 3">
    <name type="scientific">Phycomyces blakesleeanus (strain ATCC 8743b / DSM 1359 / FGSC 10004 / NBRC 33097 / NRRL 1555)</name>
    <dbReference type="NCBI Taxonomy" id="763407"/>
    <lineage>
        <taxon>Eukaryota</taxon>
        <taxon>Fungi</taxon>
        <taxon>Fungi incertae sedis</taxon>
        <taxon>Mucoromycota</taxon>
        <taxon>Mucoromycotina</taxon>
        <taxon>Mucoromycetes</taxon>
        <taxon>Mucorales</taxon>
        <taxon>Phycomycetaceae</taxon>
        <taxon>Phycomyces</taxon>
    </lineage>
</organism>
<proteinExistence type="predicted"/>
<dbReference type="RefSeq" id="XP_018288318.1">
    <property type="nucleotide sequence ID" value="XM_018432168.1"/>
</dbReference>
<keyword evidence="1" id="KW-0472">Membrane</keyword>
<evidence type="ECO:0000256" key="1">
    <source>
        <dbReference type="SAM" id="Phobius"/>
    </source>
</evidence>
<keyword evidence="1" id="KW-1133">Transmembrane helix</keyword>
<keyword evidence="3" id="KW-1185">Reference proteome</keyword>
<feature type="transmembrane region" description="Helical" evidence="1">
    <location>
        <begin position="177"/>
        <end position="195"/>
    </location>
</feature>
<sequence length="226" mass="24886">MSTEQPFIVCAIQYTRLIALILSGWVVIASLSQYSHVSLSFFAIFAEDTQTLSTHPLTLLQEAVQDRRLISTLVAVQASIVCPFFLLYSQSEDSERPSAYNTAINLVFQFFLPLGLSLSWLFCVMFDKKITVALINSVIYQESYPSGPPVCEIAQWMSIHCSRDCSIVSAATQGSKYALIAVFLLEAAFVWIAIFQHGATMTLGAIRLPVQGEEGGDDSLLPASKE</sequence>
<dbReference type="InParanoid" id="A0A167LEH9"/>
<keyword evidence="1" id="KW-0812">Transmembrane</keyword>
<accession>A0A167LEH9</accession>
<evidence type="ECO:0008006" key="4">
    <source>
        <dbReference type="Google" id="ProtNLM"/>
    </source>
</evidence>
<feature type="transmembrane region" description="Helical" evidence="1">
    <location>
        <begin position="6"/>
        <end position="28"/>
    </location>
</feature>
<protein>
    <recommendedName>
        <fullName evidence="4">MARVEL domain-containing protein</fullName>
    </recommendedName>
</protein>